<dbReference type="GO" id="GO:0006950">
    <property type="term" value="P:response to stress"/>
    <property type="evidence" value="ECO:0007669"/>
    <property type="project" value="TreeGrafter"/>
</dbReference>
<evidence type="ECO:0000313" key="2">
    <source>
        <dbReference type="EMBL" id="SJM62845.1"/>
    </source>
</evidence>
<name>A0A1R4G422_9MICC</name>
<dbReference type="InterPro" id="IPR036390">
    <property type="entry name" value="WH_DNA-bd_sf"/>
</dbReference>
<dbReference type="SUPFAM" id="SSF46785">
    <property type="entry name" value="Winged helix' DNA-binding domain"/>
    <property type="match status" value="1"/>
</dbReference>
<protein>
    <submittedName>
        <fullName evidence="2">Transcriptional regulator, MarR family</fullName>
    </submittedName>
</protein>
<dbReference type="AlphaFoldDB" id="A0A1R4G422"/>
<dbReference type="Proteomes" id="UP000195913">
    <property type="component" value="Unassembled WGS sequence"/>
</dbReference>
<dbReference type="PANTHER" id="PTHR33164">
    <property type="entry name" value="TRANSCRIPTIONAL REGULATOR, MARR FAMILY"/>
    <property type="match status" value="1"/>
</dbReference>
<reference evidence="2 3" key="1">
    <citation type="submission" date="2017-02" db="EMBL/GenBank/DDBJ databases">
        <authorList>
            <person name="Peterson S.W."/>
        </authorList>
    </citation>
    <scope>NUCLEOTIDE SEQUENCE [LARGE SCALE GENOMIC DNA]</scope>
    <source>
        <strain evidence="2 3">B Ar 00.02</strain>
    </source>
</reference>
<dbReference type="EMBL" id="FUHW01000027">
    <property type="protein sequence ID" value="SJM62845.1"/>
    <property type="molecule type" value="Genomic_DNA"/>
</dbReference>
<dbReference type="RefSeq" id="WP_086997708.1">
    <property type="nucleotide sequence ID" value="NZ_FUHW01000027.1"/>
</dbReference>
<dbReference type="PROSITE" id="PS50995">
    <property type="entry name" value="HTH_MARR_2"/>
    <property type="match status" value="1"/>
</dbReference>
<accession>A0A1R4G422</accession>
<evidence type="ECO:0000313" key="3">
    <source>
        <dbReference type="Proteomes" id="UP000195913"/>
    </source>
</evidence>
<proteinExistence type="predicted"/>
<feature type="domain" description="HTH marR-type" evidence="1">
    <location>
        <begin position="6"/>
        <end position="142"/>
    </location>
</feature>
<keyword evidence="3" id="KW-1185">Reference proteome</keyword>
<gene>
    <name evidence="2" type="ORF">FM101_07500</name>
</gene>
<dbReference type="Pfam" id="PF12802">
    <property type="entry name" value="MarR_2"/>
    <property type="match status" value="1"/>
</dbReference>
<dbReference type="InterPro" id="IPR039422">
    <property type="entry name" value="MarR/SlyA-like"/>
</dbReference>
<dbReference type="InterPro" id="IPR036388">
    <property type="entry name" value="WH-like_DNA-bd_sf"/>
</dbReference>
<dbReference type="Gene3D" id="1.10.10.10">
    <property type="entry name" value="Winged helix-like DNA-binding domain superfamily/Winged helix DNA-binding domain"/>
    <property type="match status" value="1"/>
</dbReference>
<dbReference type="InterPro" id="IPR000835">
    <property type="entry name" value="HTH_MarR-typ"/>
</dbReference>
<organism evidence="2 3">
    <name type="scientific">Arthrobacter rhombi</name>
    <dbReference type="NCBI Taxonomy" id="71253"/>
    <lineage>
        <taxon>Bacteria</taxon>
        <taxon>Bacillati</taxon>
        <taxon>Actinomycetota</taxon>
        <taxon>Actinomycetes</taxon>
        <taxon>Micrococcales</taxon>
        <taxon>Micrococcaceae</taxon>
        <taxon>Arthrobacter</taxon>
    </lineage>
</organism>
<dbReference type="PANTHER" id="PTHR33164:SF106">
    <property type="entry name" value="TRANSCRIPTIONAL REGULATORY PROTEIN"/>
    <property type="match status" value="1"/>
</dbReference>
<evidence type="ECO:0000259" key="1">
    <source>
        <dbReference type="PROSITE" id="PS50995"/>
    </source>
</evidence>
<dbReference type="SMART" id="SM00347">
    <property type="entry name" value="HTH_MARR"/>
    <property type="match status" value="1"/>
</dbReference>
<sequence length="156" mass="16812">MESHPDLRLVELLQQFVMATDRYVETAGSGHGMHRTDLNALSYVMRSEQAGQAPTASNISAELNLSSPATSALLNRLAASGHITRDRNDADRRVVRIQSTATAVADGRAMFTALAAELGDVIAGYSPEERLVMTRFMADAVSAVDRATGSHRHETS</sequence>
<dbReference type="GO" id="GO:0003700">
    <property type="term" value="F:DNA-binding transcription factor activity"/>
    <property type="evidence" value="ECO:0007669"/>
    <property type="project" value="InterPro"/>
</dbReference>